<sequence length="124" mass="13778">MKTLKTVLVLAALLVFAGCSTNARLGQFTAASSMNVRNMDYSIENQTEAHVKGESCFQTITFFTLGNTDDRLQRAMDDAIQKGRKNVSSGDLLVNVRINMSSFNVPFYHKNCYEVEGDLVSLDK</sequence>
<dbReference type="EMBL" id="BSOR01000015">
    <property type="protein sequence ID" value="GLR63385.1"/>
    <property type="molecule type" value="Genomic_DNA"/>
</dbReference>
<gene>
    <name evidence="2" type="ORF">GCM10007878_08200</name>
</gene>
<keyword evidence="1" id="KW-0732">Signal</keyword>
<evidence type="ECO:0000313" key="3">
    <source>
        <dbReference type="Proteomes" id="UP001156682"/>
    </source>
</evidence>
<accession>A0ABQ5ZTB5</accession>
<feature type="signal peptide" evidence="1">
    <location>
        <begin position="1"/>
        <end position="23"/>
    </location>
</feature>
<comment type="caution">
    <text evidence="2">The sequence shown here is derived from an EMBL/GenBank/DDBJ whole genome shotgun (WGS) entry which is preliminary data.</text>
</comment>
<dbReference type="Proteomes" id="UP001156682">
    <property type="component" value="Unassembled WGS sequence"/>
</dbReference>
<name>A0ABQ5ZTB5_9GAMM</name>
<reference evidence="3" key="1">
    <citation type="journal article" date="2019" name="Int. J. Syst. Evol. Microbiol.">
        <title>The Global Catalogue of Microorganisms (GCM) 10K type strain sequencing project: providing services to taxonomists for standard genome sequencing and annotation.</title>
        <authorList>
            <consortium name="The Broad Institute Genomics Platform"/>
            <consortium name="The Broad Institute Genome Sequencing Center for Infectious Disease"/>
            <person name="Wu L."/>
            <person name="Ma J."/>
        </authorList>
    </citation>
    <scope>NUCLEOTIDE SEQUENCE [LARGE SCALE GENOMIC DNA]</scope>
    <source>
        <strain evidence="3">NBRC 100033</strain>
    </source>
</reference>
<dbReference type="RefSeq" id="WP_027852040.1">
    <property type="nucleotide sequence ID" value="NZ_BSOR01000015.1"/>
</dbReference>
<dbReference type="PROSITE" id="PS51257">
    <property type="entry name" value="PROKAR_LIPOPROTEIN"/>
    <property type="match status" value="1"/>
</dbReference>
<evidence type="ECO:0008006" key="4">
    <source>
        <dbReference type="Google" id="ProtNLM"/>
    </source>
</evidence>
<evidence type="ECO:0000256" key="1">
    <source>
        <dbReference type="SAM" id="SignalP"/>
    </source>
</evidence>
<keyword evidence="3" id="KW-1185">Reference proteome</keyword>
<evidence type="ECO:0000313" key="2">
    <source>
        <dbReference type="EMBL" id="GLR63385.1"/>
    </source>
</evidence>
<organism evidence="2 3">
    <name type="scientific">Marinospirillum insulare</name>
    <dbReference type="NCBI Taxonomy" id="217169"/>
    <lineage>
        <taxon>Bacteria</taxon>
        <taxon>Pseudomonadati</taxon>
        <taxon>Pseudomonadota</taxon>
        <taxon>Gammaproteobacteria</taxon>
        <taxon>Oceanospirillales</taxon>
        <taxon>Oceanospirillaceae</taxon>
        <taxon>Marinospirillum</taxon>
    </lineage>
</organism>
<proteinExistence type="predicted"/>
<feature type="chain" id="PRO_5045788035" description="Lipoprotein" evidence="1">
    <location>
        <begin position="24"/>
        <end position="124"/>
    </location>
</feature>
<protein>
    <recommendedName>
        <fullName evidence="4">Lipoprotein</fullName>
    </recommendedName>
</protein>